<dbReference type="PANTHER" id="PTHR11877">
    <property type="entry name" value="HYDROXYMETHYLGLUTARYL-COA SYNTHASE"/>
    <property type="match status" value="1"/>
</dbReference>
<protein>
    <recommendedName>
        <fullName evidence="3">chalcone synthase</fullName>
        <ecNumber evidence="3">2.3.1.74</ecNumber>
    </recommendedName>
</protein>
<accession>A0A830CT59</accession>
<dbReference type="GO" id="GO:0030639">
    <property type="term" value="P:polyketide biosynthetic process"/>
    <property type="evidence" value="ECO:0007669"/>
    <property type="project" value="TreeGrafter"/>
</dbReference>
<evidence type="ECO:0000256" key="3">
    <source>
        <dbReference type="ARBA" id="ARBA00012975"/>
    </source>
</evidence>
<name>A0A830CT59_9LAMI</name>
<comment type="pathway">
    <text evidence="2">Secondary metabolite biosynthesis; flavonoid biosynthesis.</text>
</comment>
<feature type="compositionally biased region" description="Basic residues" evidence="5">
    <location>
        <begin position="132"/>
        <end position="146"/>
    </location>
</feature>
<gene>
    <name evidence="7" type="ORF">PHJA_002519600</name>
</gene>
<keyword evidence="8" id="KW-1185">Reference proteome</keyword>
<dbReference type="InterPro" id="IPR011141">
    <property type="entry name" value="Polyketide_synthase_type-III"/>
</dbReference>
<dbReference type="GO" id="GO:0009813">
    <property type="term" value="P:flavonoid biosynthetic process"/>
    <property type="evidence" value="ECO:0007669"/>
    <property type="project" value="UniProtKB-UniPathway"/>
</dbReference>
<evidence type="ECO:0000256" key="1">
    <source>
        <dbReference type="ARBA" id="ARBA00002969"/>
    </source>
</evidence>
<proteinExistence type="predicted"/>
<reference evidence="7" key="1">
    <citation type="submission" date="2020-07" db="EMBL/GenBank/DDBJ databases">
        <title>Ethylene signaling mediates host invasion by parasitic plants.</title>
        <authorList>
            <person name="Yoshida S."/>
        </authorList>
    </citation>
    <scope>NUCLEOTIDE SEQUENCE</scope>
    <source>
        <strain evidence="7">Okayama</strain>
    </source>
</reference>
<evidence type="ECO:0000256" key="4">
    <source>
        <dbReference type="ARBA" id="ARBA00023241"/>
    </source>
</evidence>
<evidence type="ECO:0000313" key="7">
    <source>
        <dbReference type="EMBL" id="GFQ03758.1"/>
    </source>
</evidence>
<dbReference type="InterPro" id="IPR001099">
    <property type="entry name" value="Chalcone/stilbene_synt_N"/>
</dbReference>
<dbReference type="Gene3D" id="3.40.47.10">
    <property type="match status" value="1"/>
</dbReference>
<dbReference type="AlphaFoldDB" id="A0A830CT59"/>
<comment type="caution">
    <text evidence="7">The sequence shown here is derived from an EMBL/GenBank/DDBJ whole genome shotgun (WGS) entry which is preliminary data.</text>
</comment>
<dbReference type="Proteomes" id="UP000653305">
    <property type="component" value="Unassembled WGS sequence"/>
</dbReference>
<dbReference type="PANTHER" id="PTHR11877:SF80">
    <property type="entry name" value="CHALCONE SYNTHASE 1"/>
    <property type="match status" value="1"/>
</dbReference>
<feature type="domain" description="Chalcone/stilbene synthase N-terminal" evidence="6">
    <location>
        <begin position="1"/>
        <end position="94"/>
    </location>
</feature>
<keyword evidence="4" id="KW-0284">Flavonoid biosynthesis</keyword>
<dbReference type="OrthoDB" id="1500228at2759"/>
<dbReference type="GO" id="GO:0016210">
    <property type="term" value="F:naringenin-chalcone synthase activity"/>
    <property type="evidence" value="ECO:0007669"/>
    <property type="project" value="UniProtKB-EC"/>
</dbReference>
<sequence>MTDLKEKFKRMCEKSMIKKRYMHLTEDILKENPNMCAYMAPSLDARQDIVVVEVPKLGKEAAQKAIKEWGQPKSKITHLVFCTTSGVDMPGAGLPAHQAPRPPPLRQALHDVPAGLLRRRHRPPHGQGPRREQRRRRGHRRLRPGHRGGAPAVPAGLGGADAPAGQPWRHRRPPPRGRADLPSPQGRAGPDLEAHREEPEGGV</sequence>
<feature type="compositionally biased region" description="Low complexity" evidence="5">
    <location>
        <begin position="149"/>
        <end position="167"/>
    </location>
</feature>
<evidence type="ECO:0000259" key="6">
    <source>
        <dbReference type="Pfam" id="PF00195"/>
    </source>
</evidence>
<dbReference type="SUPFAM" id="SSF53901">
    <property type="entry name" value="Thiolase-like"/>
    <property type="match status" value="1"/>
</dbReference>
<dbReference type="EMBL" id="BMAC01000865">
    <property type="protein sequence ID" value="GFQ03758.1"/>
    <property type="molecule type" value="Genomic_DNA"/>
</dbReference>
<evidence type="ECO:0000313" key="8">
    <source>
        <dbReference type="Proteomes" id="UP000653305"/>
    </source>
</evidence>
<feature type="compositionally biased region" description="Basic and acidic residues" evidence="5">
    <location>
        <begin position="190"/>
        <end position="203"/>
    </location>
</feature>
<dbReference type="Pfam" id="PF00195">
    <property type="entry name" value="Chal_sti_synt_N"/>
    <property type="match status" value="1"/>
</dbReference>
<dbReference type="EC" id="2.3.1.74" evidence="3"/>
<evidence type="ECO:0000256" key="2">
    <source>
        <dbReference type="ARBA" id="ARBA00004966"/>
    </source>
</evidence>
<comment type="function">
    <text evidence="1">The primary product of this enzyme is 4,2',4',6'-tetrahydroxychalcone (also termed naringenin-chalcone or chalcone) which can under specific conditions spontaneously isomerize into naringenin.</text>
</comment>
<evidence type="ECO:0000256" key="5">
    <source>
        <dbReference type="SAM" id="MobiDB-lite"/>
    </source>
</evidence>
<dbReference type="InterPro" id="IPR016039">
    <property type="entry name" value="Thiolase-like"/>
</dbReference>
<feature type="region of interest" description="Disordered" evidence="5">
    <location>
        <begin position="115"/>
        <end position="203"/>
    </location>
</feature>
<dbReference type="UniPathway" id="UPA00154"/>
<organism evidence="7 8">
    <name type="scientific">Phtheirospermum japonicum</name>
    <dbReference type="NCBI Taxonomy" id="374723"/>
    <lineage>
        <taxon>Eukaryota</taxon>
        <taxon>Viridiplantae</taxon>
        <taxon>Streptophyta</taxon>
        <taxon>Embryophyta</taxon>
        <taxon>Tracheophyta</taxon>
        <taxon>Spermatophyta</taxon>
        <taxon>Magnoliopsida</taxon>
        <taxon>eudicotyledons</taxon>
        <taxon>Gunneridae</taxon>
        <taxon>Pentapetalae</taxon>
        <taxon>asterids</taxon>
        <taxon>lamiids</taxon>
        <taxon>Lamiales</taxon>
        <taxon>Orobanchaceae</taxon>
        <taxon>Orobanchaceae incertae sedis</taxon>
        <taxon>Phtheirospermum</taxon>
    </lineage>
</organism>